<dbReference type="InterPro" id="IPR007278">
    <property type="entry name" value="DUF397"/>
</dbReference>
<sequence length="64" mass="7093">MHSSTHLTFRKSSYSGRGDNCVEVADLPTGAAVRDTQHRDLGHLTFTDSGEWQAFLTAARRDTL</sequence>
<proteinExistence type="predicted"/>
<evidence type="ECO:0000259" key="1">
    <source>
        <dbReference type="Pfam" id="PF04149"/>
    </source>
</evidence>
<dbReference type="EMBL" id="JACCFS010000001">
    <property type="protein sequence ID" value="NYJ34363.1"/>
    <property type="molecule type" value="Genomic_DNA"/>
</dbReference>
<dbReference type="RefSeq" id="WP_179822965.1">
    <property type="nucleotide sequence ID" value="NZ_JACCFS010000001.1"/>
</dbReference>
<keyword evidence="3" id="KW-1185">Reference proteome</keyword>
<feature type="domain" description="DUF397" evidence="1">
    <location>
        <begin position="8"/>
        <end position="60"/>
    </location>
</feature>
<evidence type="ECO:0000313" key="2">
    <source>
        <dbReference type="EMBL" id="NYJ34363.1"/>
    </source>
</evidence>
<gene>
    <name evidence="2" type="ORF">HNR10_002244</name>
</gene>
<protein>
    <recommendedName>
        <fullName evidence="1">DUF397 domain-containing protein</fullName>
    </recommendedName>
</protein>
<dbReference type="Proteomes" id="UP000572051">
    <property type="component" value="Unassembled WGS sequence"/>
</dbReference>
<dbReference type="Pfam" id="PF04149">
    <property type="entry name" value="DUF397"/>
    <property type="match status" value="1"/>
</dbReference>
<reference evidence="2 3" key="1">
    <citation type="submission" date="2020-07" db="EMBL/GenBank/DDBJ databases">
        <title>Sequencing the genomes of 1000 actinobacteria strains.</title>
        <authorList>
            <person name="Klenk H.-P."/>
        </authorList>
    </citation>
    <scope>NUCLEOTIDE SEQUENCE [LARGE SCALE GENOMIC DNA]</scope>
    <source>
        <strain evidence="2 3">DSM 44442</strain>
    </source>
</reference>
<comment type="caution">
    <text evidence="2">The sequence shown here is derived from an EMBL/GenBank/DDBJ whole genome shotgun (WGS) entry which is preliminary data.</text>
</comment>
<accession>A0A7Z0EN83</accession>
<evidence type="ECO:0000313" key="3">
    <source>
        <dbReference type="Proteomes" id="UP000572051"/>
    </source>
</evidence>
<dbReference type="AlphaFoldDB" id="A0A7Z0EN83"/>
<name>A0A7Z0EN83_9ACTN</name>
<organism evidence="2 3">
    <name type="scientific">Nocardiopsis aegyptia</name>
    <dbReference type="NCBI Taxonomy" id="220378"/>
    <lineage>
        <taxon>Bacteria</taxon>
        <taxon>Bacillati</taxon>
        <taxon>Actinomycetota</taxon>
        <taxon>Actinomycetes</taxon>
        <taxon>Streptosporangiales</taxon>
        <taxon>Nocardiopsidaceae</taxon>
        <taxon>Nocardiopsis</taxon>
    </lineage>
</organism>